<accession>B3MJR1</accession>
<dbReference type="InParanoid" id="B3MJR1"/>
<dbReference type="KEGG" id="dan:6497392"/>
<dbReference type="OrthoDB" id="7883759at2759"/>
<organism evidence="2 3">
    <name type="scientific">Drosophila ananassae</name>
    <name type="common">Fruit fly</name>
    <dbReference type="NCBI Taxonomy" id="7217"/>
    <lineage>
        <taxon>Eukaryota</taxon>
        <taxon>Metazoa</taxon>
        <taxon>Ecdysozoa</taxon>
        <taxon>Arthropoda</taxon>
        <taxon>Hexapoda</taxon>
        <taxon>Insecta</taxon>
        <taxon>Pterygota</taxon>
        <taxon>Neoptera</taxon>
        <taxon>Endopterygota</taxon>
        <taxon>Diptera</taxon>
        <taxon>Brachycera</taxon>
        <taxon>Muscomorpha</taxon>
        <taxon>Ephydroidea</taxon>
        <taxon>Drosophilidae</taxon>
        <taxon>Drosophila</taxon>
        <taxon>Sophophora</taxon>
    </lineage>
</organism>
<reference evidence="2 3" key="1">
    <citation type="journal article" date="2007" name="Nature">
        <title>Evolution of genes and genomes on the Drosophila phylogeny.</title>
        <authorList>
            <consortium name="Drosophila 12 Genomes Consortium"/>
            <person name="Clark A.G."/>
            <person name="Eisen M.B."/>
            <person name="Smith D.R."/>
            <person name="Bergman C.M."/>
            <person name="Oliver B."/>
            <person name="Markow T.A."/>
            <person name="Kaufman T.C."/>
            <person name="Kellis M."/>
            <person name="Gelbart W."/>
            <person name="Iyer V.N."/>
            <person name="Pollard D.A."/>
            <person name="Sackton T.B."/>
            <person name="Larracuente A.M."/>
            <person name="Singh N.D."/>
            <person name="Abad J.P."/>
            <person name="Abt D.N."/>
            <person name="Adryan B."/>
            <person name="Aguade M."/>
            <person name="Akashi H."/>
            <person name="Anderson W.W."/>
            <person name="Aquadro C.F."/>
            <person name="Ardell D.H."/>
            <person name="Arguello R."/>
            <person name="Artieri C.G."/>
            <person name="Barbash D.A."/>
            <person name="Barker D."/>
            <person name="Barsanti P."/>
            <person name="Batterham P."/>
            <person name="Batzoglou S."/>
            <person name="Begun D."/>
            <person name="Bhutkar A."/>
            <person name="Blanco E."/>
            <person name="Bosak S.A."/>
            <person name="Bradley R.K."/>
            <person name="Brand A.D."/>
            <person name="Brent M.R."/>
            <person name="Brooks A.N."/>
            <person name="Brown R.H."/>
            <person name="Butlin R.K."/>
            <person name="Caggese C."/>
            <person name="Calvi B.R."/>
            <person name="Bernardo de Carvalho A."/>
            <person name="Caspi A."/>
            <person name="Castrezana S."/>
            <person name="Celniker S.E."/>
            <person name="Chang J.L."/>
            <person name="Chapple C."/>
            <person name="Chatterji S."/>
            <person name="Chinwalla A."/>
            <person name="Civetta A."/>
            <person name="Clifton S.W."/>
            <person name="Comeron J.M."/>
            <person name="Costello J.C."/>
            <person name="Coyne J.A."/>
            <person name="Daub J."/>
            <person name="David R.G."/>
            <person name="Delcher A.L."/>
            <person name="Delehaunty K."/>
            <person name="Do C.B."/>
            <person name="Ebling H."/>
            <person name="Edwards K."/>
            <person name="Eickbush T."/>
            <person name="Evans J.D."/>
            <person name="Filipski A."/>
            <person name="Findeiss S."/>
            <person name="Freyhult E."/>
            <person name="Fulton L."/>
            <person name="Fulton R."/>
            <person name="Garcia A.C."/>
            <person name="Gardiner A."/>
            <person name="Garfield D.A."/>
            <person name="Garvin B.E."/>
            <person name="Gibson G."/>
            <person name="Gilbert D."/>
            <person name="Gnerre S."/>
            <person name="Godfrey J."/>
            <person name="Good R."/>
            <person name="Gotea V."/>
            <person name="Gravely B."/>
            <person name="Greenberg A.J."/>
            <person name="Griffiths-Jones S."/>
            <person name="Gross S."/>
            <person name="Guigo R."/>
            <person name="Gustafson E.A."/>
            <person name="Haerty W."/>
            <person name="Hahn M.W."/>
            <person name="Halligan D.L."/>
            <person name="Halpern A.L."/>
            <person name="Halter G.M."/>
            <person name="Han M.V."/>
            <person name="Heger A."/>
            <person name="Hillier L."/>
            <person name="Hinrichs A.S."/>
            <person name="Holmes I."/>
            <person name="Hoskins R.A."/>
            <person name="Hubisz M.J."/>
            <person name="Hultmark D."/>
            <person name="Huntley M.A."/>
            <person name="Jaffe D.B."/>
            <person name="Jagadeeshan S."/>
            <person name="Jeck W.R."/>
            <person name="Johnson J."/>
            <person name="Jones C.D."/>
            <person name="Jordan W.C."/>
            <person name="Karpen G.H."/>
            <person name="Kataoka E."/>
            <person name="Keightley P.D."/>
            <person name="Kheradpour P."/>
            <person name="Kirkness E.F."/>
            <person name="Koerich L.B."/>
            <person name="Kristiansen K."/>
            <person name="Kudrna D."/>
            <person name="Kulathinal R.J."/>
            <person name="Kumar S."/>
            <person name="Kwok R."/>
            <person name="Lander E."/>
            <person name="Langley C.H."/>
            <person name="Lapoint R."/>
            <person name="Lazzaro B.P."/>
            <person name="Lee S.J."/>
            <person name="Levesque L."/>
            <person name="Li R."/>
            <person name="Lin C.F."/>
            <person name="Lin M.F."/>
            <person name="Lindblad-Toh K."/>
            <person name="Llopart A."/>
            <person name="Long M."/>
            <person name="Low L."/>
            <person name="Lozovsky E."/>
            <person name="Lu J."/>
            <person name="Luo M."/>
            <person name="Machado C.A."/>
            <person name="Makalowski W."/>
            <person name="Marzo M."/>
            <person name="Matsuda M."/>
            <person name="Matzkin L."/>
            <person name="McAllister B."/>
            <person name="McBride C.S."/>
            <person name="McKernan B."/>
            <person name="McKernan K."/>
            <person name="Mendez-Lago M."/>
            <person name="Minx P."/>
            <person name="Mollenhauer M.U."/>
            <person name="Montooth K."/>
            <person name="Mount S.M."/>
            <person name="Mu X."/>
            <person name="Myers E."/>
            <person name="Negre B."/>
            <person name="Newfeld S."/>
            <person name="Nielsen R."/>
            <person name="Noor M.A."/>
            <person name="O'Grady P."/>
            <person name="Pachter L."/>
            <person name="Papaceit M."/>
            <person name="Parisi M.J."/>
            <person name="Parisi M."/>
            <person name="Parts L."/>
            <person name="Pedersen J.S."/>
            <person name="Pesole G."/>
            <person name="Phillippy A.M."/>
            <person name="Ponting C.P."/>
            <person name="Pop M."/>
            <person name="Porcelli D."/>
            <person name="Powell J.R."/>
            <person name="Prohaska S."/>
            <person name="Pruitt K."/>
            <person name="Puig M."/>
            <person name="Quesneville H."/>
            <person name="Ram K.R."/>
            <person name="Rand D."/>
            <person name="Rasmussen M.D."/>
            <person name="Reed L.K."/>
            <person name="Reenan R."/>
            <person name="Reily A."/>
            <person name="Remington K.A."/>
            <person name="Rieger T.T."/>
            <person name="Ritchie M.G."/>
            <person name="Robin C."/>
            <person name="Rogers Y.H."/>
            <person name="Rohde C."/>
            <person name="Rozas J."/>
            <person name="Rubenfield M.J."/>
            <person name="Ruiz A."/>
            <person name="Russo S."/>
            <person name="Salzberg S.L."/>
            <person name="Sanchez-Gracia A."/>
            <person name="Saranga D.J."/>
            <person name="Sato H."/>
            <person name="Schaeffer S.W."/>
            <person name="Schatz M.C."/>
            <person name="Schlenke T."/>
            <person name="Schwartz R."/>
            <person name="Segarra C."/>
            <person name="Singh R.S."/>
            <person name="Sirot L."/>
            <person name="Sirota M."/>
            <person name="Sisneros N.B."/>
            <person name="Smith C.D."/>
            <person name="Smith T.F."/>
            <person name="Spieth J."/>
            <person name="Stage D.E."/>
            <person name="Stark A."/>
            <person name="Stephan W."/>
            <person name="Strausberg R.L."/>
            <person name="Strempel S."/>
            <person name="Sturgill D."/>
            <person name="Sutton G."/>
            <person name="Sutton G.G."/>
            <person name="Tao W."/>
            <person name="Teichmann S."/>
            <person name="Tobari Y.N."/>
            <person name="Tomimura Y."/>
            <person name="Tsolas J.M."/>
            <person name="Valente V.L."/>
            <person name="Venter E."/>
            <person name="Venter J.C."/>
            <person name="Vicario S."/>
            <person name="Vieira F.G."/>
            <person name="Vilella A.J."/>
            <person name="Villasante A."/>
            <person name="Walenz B."/>
            <person name="Wang J."/>
            <person name="Wasserman M."/>
            <person name="Watts T."/>
            <person name="Wilson D."/>
            <person name="Wilson R.K."/>
            <person name="Wing R.A."/>
            <person name="Wolfner M.F."/>
            <person name="Wong A."/>
            <person name="Wong G.K."/>
            <person name="Wu C.I."/>
            <person name="Wu G."/>
            <person name="Yamamoto D."/>
            <person name="Yang H.P."/>
            <person name="Yang S.P."/>
            <person name="Yorke J.A."/>
            <person name="Yoshida K."/>
            <person name="Zdobnov E."/>
            <person name="Zhang P."/>
            <person name="Zhang Y."/>
            <person name="Zimin A.V."/>
            <person name="Baldwin J."/>
            <person name="Abdouelleil A."/>
            <person name="Abdulkadir J."/>
            <person name="Abebe A."/>
            <person name="Abera B."/>
            <person name="Abreu J."/>
            <person name="Acer S.C."/>
            <person name="Aftuck L."/>
            <person name="Alexander A."/>
            <person name="An P."/>
            <person name="Anderson E."/>
            <person name="Anderson S."/>
            <person name="Arachi H."/>
            <person name="Azer M."/>
            <person name="Bachantsang P."/>
            <person name="Barry A."/>
            <person name="Bayul T."/>
            <person name="Berlin A."/>
            <person name="Bessette D."/>
            <person name="Bloom T."/>
            <person name="Blye J."/>
            <person name="Boguslavskiy L."/>
            <person name="Bonnet C."/>
            <person name="Boukhgalter B."/>
            <person name="Bourzgui I."/>
            <person name="Brown A."/>
            <person name="Cahill P."/>
            <person name="Channer S."/>
            <person name="Cheshatsang Y."/>
            <person name="Chuda L."/>
            <person name="Citroen M."/>
            <person name="Collymore A."/>
            <person name="Cooke P."/>
            <person name="Costello M."/>
            <person name="D'Aco K."/>
            <person name="Daza R."/>
            <person name="De Haan G."/>
            <person name="DeGray S."/>
            <person name="DeMaso C."/>
            <person name="Dhargay N."/>
            <person name="Dooley K."/>
            <person name="Dooley E."/>
            <person name="Doricent M."/>
            <person name="Dorje P."/>
            <person name="Dorjee K."/>
            <person name="Dupes A."/>
            <person name="Elong R."/>
            <person name="Falk J."/>
            <person name="Farina A."/>
            <person name="Faro S."/>
            <person name="Ferguson D."/>
            <person name="Fisher S."/>
            <person name="Foley C.D."/>
            <person name="Franke A."/>
            <person name="Friedrich D."/>
            <person name="Gadbois L."/>
            <person name="Gearin G."/>
            <person name="Gearin C.R."/>
            <person name="Giannoukos G."/>
            <person name="Goode T."/>
            <person name="Graham J."/>
            <person name="Grandbois E."/>
            <person name="Grewal S."/>
            <person name="Gyaltsen K."/>
            <person name="Hafez N."/>
            <person name="Hagos B."/>
            <person name="Hall J."/>
            <person name="Henson C."/>
            <person name="Hollinger A."/>
            <person name="Honan T."/>
            <person name="Huard M.D."/>
            <person name="Hughes L."/>
            <person name="Hurhula B."/>
            <person name="Husby M.E."/>
            <person name="Kamat A."/>
            <person name="Kanga B."/>
            <person name="Kashin S."/>
            <person name="Khazanovich D."/>
            <person name="Kisner P."/>
            <person name="Lance K."/>
            <person name="Lara M."/>
            <person name="Lee W."/>
            <person name="Lennon N."/>
            <person name="Letendre F."/>
            <person name="LeVine R."/>
            <person name="Lipovsky A."/>
            <person name="Liu X."/>
            <person name="Liu J."/>
            <person name="Liu S."/>
            <person name="Lokyitsang T."/>
            <person name="Lokyitsang Y."/>
            <person name="Lubonja R."/>
            <person name="Lui A."/>
            <person name="MacDonald P."/>
            <person name="Magnisalis V."/>
            <person name="Maru K."/>
            <person name="Matthews C."/>
            <person name="McCusker W."/>
            <person name="McDonough S."/>
            <person name="Mehta T."/>
            <person name="Meldrim J."/>
            <person name="Meneus L."/>
            <person name="Mihai O."/>
            <person name="Mihalev A."/>
            <person name="Mihova T."/>
            <person name="Mittelman R."/>
            <person name="Mlenga V."/>
            <person name="Montmayeur A."/>
            <person name="Mulrain L."/>
            <person name="Navidi A."/>
            <person name="Naylor J."/>
            <person name="Negash T."/>
            <person name="Nguyen T."/>
            <person name="Nguyen N."/>
            <person name="Nicol R."/>
            <person name="Norbu C."/>
            <person name="Norbu N."/>
            <person name="Novod N."/>
            <person name="O'Neill B."/>
            <person name="Osman S."/>
            <person name="Markiewicz E."/>
            <person name="Oyono O.L."/>
            <person name="Patti C."/>
            <person name="Phunkhang P."/>
            <person name="Pierre F."/>
            <person name="Priest M."/>
            <person name="Raghuraman S."/>
            <person name="Rege F."/>
            <person name="Reyes R."/>
            <person name="Rise C."/>
            <person name="Rogov P."/>
            <person name="Ross K."/>
            <person name="Ryan E."/>
            <person name="Settipalli S."/>
            <person name="Shea T."/>
            <person name="Sherpa N."/>
            <person name="Shi L."/>
            <person name="Shih D."/>
            <person name="Sparrow T."/>
            <person name="Spaulding J."/>
            <person name="Stalker J."/>
            <person name="Stange-Thomann N."/>
            <person name="Stavropoulos S."/>
            <person name="Stone C."/>
            <person name="Strader C."/>
            <person name="Tesfaye S."/>
            <person name="Thomson T."/>
            <person name="Thoulutsang Y."/>
            <person name="Thoulutsang D."/>
            <person name="Topham K."/>
            <person name="Topping I."/>
            <person name="Tsamla T."/>
            <person name="Vassiliev H."/>
            <person name="Vo A."/>
            <person name="Wangchuk T."/>
            <person name="Wangdi T."/>
            <person name="Weiand M."/>
            <person name="Wilkinson J."/>
            <person name="Wilson A."/>
            <person name="Yadav S."/>
            <person name="Young G."/>
            <person name="Yu Q."/>
            <person name="Zembek L."/>
            <person name="Zhong D."/>
            <person name="Zimmer A."/>
            <person name="Zwirko Z."/>
            <person name="Jaffe D.B."/>
            <person name="Alvarez P."/>
            <person name="Brockman W."/>
            <person name="Butler J."/>
            <person name="Chin C."/>
            <person name="Gnerre S."/>
            <person name="Grabherr M."/>
            <person name="Kleber M."/>
            <person name="Mauceli E."/>
            <person name="MacCallum I."/>
        </authorList>
    </citation>
    <scope>NUCLEOTIDE SEQUENCE [LARGE SCALE GENOMIC DNA]</scope>
    <source>
        <strain evidence="3">Tucson 14024-0371.13</strain>
    </source>
</reference>
<dbReference type="STRING" id="7217.B3MJR1"/>
<dbReference type="Proteomes" id="UP000007801">
    <property type="component" value="Unassembled WGS sequence"/>
</dbReference>
<evidence type="ECO:0000256" key="1">
    <source>
        <dbReference type="SAM" id="MobiDB-lite"/>
    </source>
</evidence>
<dbReference type="EMBL" id="CH902620">
    <property type="protein sequence ID" value="EDV31400.2"/>
    <property type="molecule type" value="Genomic_DNA"/>
</dbReference>
<protein>
    <submittedName>
        <fullName evidence="2">Uncharacterized protein</fullName>
    </submittedName>
</protein>
<sequence>MELRSQKFNKLVDILKGAGVYEEGMDMEEMRNLADAMQMSTTCPQPPSVDPDLERAILESELEFMYLHPAHILNSTMIVPNQDNVIVNPEPSHDRDCDSPPTLPIHMTVRALVHHPLDWSPTSQRRSLPKRVPVAISPSNVLGGKRARIVIRDGGDQPEAPPEYNPDATPISVVDSGVSSQEISLSSLSSEGSPEISIGEMPSRHLISTSSAAVSDFSSSLEQGN</sequence>
<evidence type="ECO:0000313" key="3">
    <source>
        <dbReference type="Proteomes" id="UP000007801"/>
    </source>
</evidence>
<dbReference type="HOGENOM" id="CLU_1225952_0_0_1"/>
<evidence type="ECO:0000313" key="2">
    <source>
        <dbReference type="EMBL" id="EDV31400.2"/>
    </source>
</evidence>
<dbReference type="AlphaFoldDB" id="B3MJR1"/>
<gene>
    <name evidence="2" type="primary">Dana\GF14570</name>
    <name evidence="2" type="synonym">dana_GLEANR_15334</name>
    <name evidence="2" type="ORF">GF14570</name>
</gene>
<keyword evidence="3" id="KW-1185">Reference proteome</keyword>
<proteinExistence type="predicted"/>
<dbReference type="GeneID" id="6497392"/>
<feature type="region of interest" description="Disordered" evidence="1">
    <location>
        <begin position="176"/>
        <end position="204"/>
    </location>
</feature>
<name>B3MJR1_DROAN</name>
<feature type="compositionally biased region" description="Low complexity" evidence="1">
    <location>
        <begin position="176"/>
        <end position="200"/>
    </location>
</feature>
<dbReference type="FunCoup" id="B3MJR1">
    <property type="interactions" value="2"/>
</dbReference>